<name>A0AAN8S7H3_POLSC</name>
<proteinExistence type="predicted"/>
<dbReference type="EMBL" id="JAWJWE010000005">
    <property type="protein sequence ID" value="KAK6634546.1"/>
    <property type="molecule type" value="Genomic_DNA"/>
</dbReference>
<protein>
    <submittedName>
        <fullName evidence="1">Uncharacterized protein</fullName>
    </submittedName>
</protein>
<sequence>MWALFSVPPNNGQIGPKILAMMAMRGRVDFMAVLASRDNLADLQTAKMQKKGKRLEGRLSSEFGVLICPRFPNPKNNFGSVDLLS</sequence>
<accession>A0AAN8S7H3</accession>
<evidence type="ECO:0000313" key="1">
    <source>
        <dbReference type="EMBL" id="KAK6634546.1"/>
    </source>
</evidence>
<reference evidence="1 2" key="1">
    <citation type="submission" date="2023-10" db="EMBL/GenBank/DDBJ databases">
        <title>Genomes of two closely related lineages of the louse Polyplax serrata with different host specificities.</title>
        <authorList>
            <person name="Martinu J."/>
            <person name="Tarabai H."/>
            <person name="Stefka J."/>
            <person name="Hypsa V."/>
        </authorList>
    </citation>
    <scope>NUCLEOTIDE SEQUENCE [LARGE SCALE GENOMIC DNA]</scope>
    <source>
        <strain evidence="1">HR10_N</strain>
    </source>
</reference>
<comment type="caution">
    <text evidence="1">The sequence shown here is derived from an EMBL/GenBank/DDBJ whole genome shotgun (WGS) entry which is preliminary data.</text>
</comment>
<organism evidence="1 2">
    <name type="scientific">Polyplax serrata</name>
    <name type="common">Common mouse louse</name>
    <dbReference type="NCBI Taxonomy" id="468196"/>
    <lineage>
        <taxon>Eukaryota</taxon>
        <taxon>Metazoa</taxon>
        <taxon>Ecdysozoa</taxon>
        <taxon>Arthropoda</taxon>
        <taxon>Hexapoda</taxon>
        <taxon>Insecta</taxon>
        <taxon>Pterygota</taxon>
        <taxon>Neoptera</taxon>
        <taxon>Paraneoptera</taxon>
        <taxon>Psocodea</taxon>
        <taxon>Troctomorpha</taxon>
        <taxon>Phthiraptera</taxon>
        <taxon>Anoplura</taxon>
        <taxon>Polyplacidae</taxon>
        <taxon>Polyplax</taxon>
    </lineage>
</organism>
<gene>
    <name evidence="1" type="ORF">RUM43_011947</name>
</gene>
<dbReference type="AlphaFoldDB" id="A0AAN8S7H3"/>
<dbReference type="Proteomes" id="UP001372834">
    <property type="component" value="Unassembled WGS sequence"/>
</dbReference>
<evidence type="ECO:0000313" key="2">
    <source>
        <dbReference type="Proteomes" id="UP001372834"/>
    </source>
</evidence>